<accession>A0A1G7MDM5</accession>
<dbReference type="STRING" id="200378.SAMN05216553_102231"/>
<proteinExistence type="predicted"/>
<keyword evidence="6" id="KW-1185">Reference proteome</keyword>
<dbReference type="Gene3D" id="3.40.50.300">
    <property type="entry name" value="P-loop containing nucleotide triphosphate hydrolases"/>
    <property type="match status" value="3"/>
</dbReference>
<dbReference type="PANTHER" id="PTHR22683:SF1">
    <property type="entry name" value="TYPE VII SECRETION SYSTEM PROTEIN ESSC"/>
    <property type="match status" value="1"/>
</dbReference>
<dbReference type="SUPFAM" id="SSF52540">
    <property type="entry name" value="P-loop containing nucleoside triphosphate hydrolases"/>
    <property type="match status" value="1"/>
</dbReference>
<evidence type="ECO:0000256" key="3">
    <source>
        <dbReference type="PROSITE-ProRule" id="PRU00289"/>
    </source>
</evidence>
<evidence type="ECO:0000256" key="2">
    <source>
        <dbReference type="ARBA" id="ARBA00022840"/>
    </source>
</evidence>
<dbReference type="Proteomes" id="UP000199623">
    <property type="component" value="Unassembled WGS sequence"/>
</dbReference>
<dbReference type="InterPro" id="IPR050206">
    <property type="entry name" value="FtsK/SpoIIIE/SftA"/>
</dbReference>
<evidence type="ECO:0000256" key="1">
    <source>
        <dbReference type="ARBA" id="ARBA00022741"/>
    </source>
</evidence>
<dbReference type="PANTHER" id="PTHR22683">
    <property type="entry name" value="SPORULATION PROTEIN RELATED"/>
    <property type="match status" value="1"/>
</dbReference>
<organism evidence="5 6">
    <name type="scientific">Lentzea fradiae</name>
    <dbReference type="NCBI Taxonomy" id="200378"/>
    <lineage>
        <taxon>Bacteria</taxon>
        <taxon>Bacillati</taxon>
        <taxon>Actinomycetota</taxon>
        <taxon>Actinomycetes</taxon>
        <taxon>Pseudonocardiales</taxon>
        <taxon>Pseudonocardiaceae</taxon>
        <taxon>Lentzea</taxon>
    </lineage>
</organism>
<dbReference type="RefSeq" id="WP_090046121.1">
    <property type="nucleotide sequence ID" value="NZ_FNCC01000002.1"/>
</dbReference>
<dbReference type="GO" id="GO:0005524">
    <property type="term" value="F:ATP binding"/>
    <property type="evidence" value="ECO:0007669"/>
    <property type="project" value="UniProtKB-UniRule"/>
</dbReference>
<dbReference type="EMBL" id="FNCC01000002">
    <property type="protein sequence ID" value="SDF59664.1"/>
    <property type="molecule type" value="Genomic_DNA"/>
</dbReference>
<dbReference type="InterPro" id="IPR027417">
    <property type="entry name" value="P-loop_NTPase"/>
</dbReference>
<evidence type="ECO:0000259" key="4">
    <source>
        <dbReference type="PROSITE" id="PS50901"/>
    </source>
</evidence>
<dbReference type="PROSITE" id="PS50901">
    <property type="entry name" value="FTSK"/>
    <property type="match status" value="1"/>
</dbReference>
<gene>
    <name evidence="5" type="ORF">SAMN05216553_102231</name>
</gene>
<keyword evidence="1 3" id="KW-0547">Nucleotide-binding</keyword>
<dbReference type="GO" id="GO:0003677">
    <property type="term" value="F:DNA binding"/>
    <property type="evidence" value="ECO:0007669"/>
    <property type="project" value="InterPro"/>
</dbReference>
<dbReference type="InterPro" id="IPR002543">
    <property type="entry name" value="FtsK_dom"/>
</dbReference>
<protein>
    <recommendedName>
        <fullName evidence="4">FtsK domain-containing protein</fullName>
    </recommendedName>
</protein>
<name>A0A1G7MDM5_9PSEU</name>
<feature type="domain" description="FtsK" evidence="4">
    <location>
        <begin position="336"/>
        <end position="536"/>
    </location>
</feature>
<dbReference type="Pfam" id="PF01580">
    <property type="entry name" value="FtsK_SpoIIIE"/>
    <property type="match status" value="1"/>
</dbReference>
<evidence type="ECO:0000313" key="5">
    <source>
        <dbReference type="EMBL" id="SDF59664.1"/>
    </source>
</evidence>
<dbReference type="AlphaFoldDB" id="A0A1G7MDM5"/>
<keyword evidence="2 3" id="KW-0067">ATP-binding</keyword>
<feature type="binding site" evidence="3">
    <location>
        <begin position="360"/>
        <end position="367"/>
    </location>
    <ligand>
        <name>ATP</name>
        <dbReference type="ChEBI" id="CHEBI:30616"/>
    </ligand>
</feature>
<reference evidence="6" key="1">
    <citation type="submission" date="2016-10" db="EMBL/GenBank/DDBJ databases">
        <authorList>
            <person name="Varghese N."/>
            <person name="Submissions S."/>
        </authorList>
    </citation>
    <scope>NUCLEOTIDE SEQUENCE [LARGE SCALE GENOMIC DNA]</scope>
    <source>
        <strain evidence="6">CGMCC 4.3506</strain>
    </source>
</reference>
<sequence length="725" mass="79304">MRTYHLGRDSPPSRVFLPWFEREAEPGATLLVDWKHCAATDPGLAEALRWILATRHDVRVVITAGTPDEVPEHLRPWVRTSFLALHGLSGFTKAEAWRGDWSSVPVGYDGDRVVVDLVRFDGQYPIGAHLHTTSRDTLRSLVLGLMTTHSPKLFQVMFVDAHDTDAFDGLERAPHAHSHFLDVATDPAQVTEALLAESERRLEVVGNTWTVFAHRGLDQVLPQLLVCVSGLRDILAAHPDFGATLEAVARDTGKSGVQLLLDGPHESAPHEVPACIVPDDLDELAKSLPRLMHEPEPVPGFFALHGVPGGFDRQRTWRKRPVREQFRAVVGVDEHSRPVELDLKSASLQDGMGPHGEITGPTGARAEMLRAVLLGQLLRHSPDDLQVVLLDFHGSGVFAGLDRAPHVHGHYRGIPPVIADRLVEALKGEHQRRTGVLAASGYRTTWDYRFARDNGAPLDPLPELLVCVDSPRDLLRAHPDLLGVLTTFGELGRTCGEHLLLSGPEPADALGGFLRFRFEHTGSGWTRRISRSVENVALPPDLGERTRSLPHAMQKVEPLHDPLLPPPLHEWSRLTLDELGSTSAEHGSVPLGLLDNPFEHTVEVFHAGFGRGGHGAIVGKPGSGRTTALRTLTESITRTFGSTAGFHLADGPLHGRPDARHVVVTASTWAEVPGFITDDLAWGVELKLADPAWSIVDERRQANLPDRPGTGLCARVGRQVRIATS</sequence>
<dbReference type="OrthoDB" id="3651013at2"/>
<evidence type="ECO:0000313" key="6">
    <source>
        <dbReference type="Proteomes" id="UP000199623"/>
    </source>
</evidence>